<dbReference type="RefSeq" id="WP_119546218.1">
    <property type="nucleotide sequence ID" value="NZ_QXIR01000007.1"/>
</dbReference>
<proteinExistence type="predicted"/>
<gene>
    <name evidence="1" type="ORF">D3H55_07155</name>
</gene>
<dbReference type="SUPFAM" id="SSF53335">
    <property type="entry name" value="S-adenosyl-L-methionine-dependent methyltransferases"/>
    <property type="match status" value="1"/>
</dbReference>
<comment type="caution">
    <text evidence="1">The sequence shown here is derived from an EMBL/GenBank/DDBJ whole genome shotgun (WGS) entry which is preliminary data.</text>
</comment>
<keyword evidence="1" id="KW-0808">Transferase</keyword>
<dbReference type="AlphaFoldDB" id="A0A3A1R192"/>
<evidence type="ECO:0000313" key="2">
    <source>
        <dbReference type="Proteomes" id="UP000265801"/>
    </source>
</evidence>
<reference evidence="1 2" key="1">
    <citation type="submission" date="2018-09" db="EMBL/GenBank/DDBJ databases">
        <title>Bacillus saliacetes sp. nov., isolated from Thai shrimp paste (Ka-pi).</title>
        <authorList>
            <person name="Daroonpunt R."/>
            <person name="Tanasupawat S."/>
            <person name="Yiamsombut S."/>
        </authorList>
    </citation>
    <scope>NUCLEOTIDE SEQUENCE [LARGE SCALE GENOMIC DNA]</scope>
    <source>
        <strain evidence="1 2">SKP7-4</strain>
    </source>
</reference>
<dbReference type="InterPro" id="IPR010719">
    <property type="entry name" value="MnmM_MeTrfase"/>
</dbReference>
<dbReference type="Gene3D" id="3.40.50.150">
    <property type="entry name" value="Vaccinia Virus protein VP39"/>
    <property type="match status" value="1"/>
</dbReference>
<organism evidence="1 2">
    <name type="scientific">Bacillus salacetis</name>
    <dbReference type="NCBI Taxonomy" id="2315464"/>
    <lineage>
        <taxon>Bacteria</taxon>
        <taxon>Bacillati</taxon>
        <taxon>Bacillota</taxon>
        <taxon>Bacilli</taxon>
        <taxon>Bacillales</taxon>
        <taxon>Bacillaceae</taxon>
        <taxon>Bacillus</taxon>
    </lineage>
</organism>
<dbReference type="GO" id="GO:0032259">
    <property type="term" value="P:methylation"/>
    <property type="evidence" value="ECO:0007669"/>
    <property type="project" value="UniProtKB-KW"/>
</dbReference>
<keyword evidence="1" id="KW-0489">Methyltransferase</keyword>
<protein>
    <submittedName>
        <fullName evidence="1">Methyltransferase domain-containing protein</fullName>
    </submittedName>
</protein>
<dbReference type="Pfam" id="PF06962">
    <property type="entry name" value="rRNA_methylase"/>
    <property type="match status" value="1"/>
</dbReference>
<dbReference type="PANTHER" id="PTHR35276:SF1">
    <property type="entry name" value="TRNA (MNM(5)S(2)U34)-METHYLTRANSFERASE, CHLOROPLASTIC"/>
    <property type="match status" value="1"/>
</dbReference>
<dbReference type="CDD" id="cd02440">
    <property type="entry name" value="AdoMet_MTases"/>
    <property type="match status" value="1"/>
</dbReference>
<dbReference type="EMBL" id="QXIR01000007">
    <property type="protein sequence ID" value="RIW35653.1"/>
    <property type="molecule type" value="Genomic_DNA"/>
</dbReference>
<accession>A0A3A1R192</accession>
<dbReference type="Proteomes" id="UP000265801">
    <property type="component" value="Unassembled WGS sequence"/>
</dbReference>
<sequence>MKLEKVLPFARNLLSSAVKPGDITIDATLGNGHDTLYLAQLVGENGRVYGFDIQEEAIFNTRERLQTHGLQDRVTLFKQGHETVGSVVPPVHYGKVTGAVFNLGYLPGGDKTVVTRPKTTIKAIETLLDMLAPEGIIVLVIYHGHREGAVERDYILRYVERLDQNYVHVLRYQFMNGLNNPPFIIALEKR</sequence>
<evidence type="ECO:0000313" key="1">
    <source>
        <dbReference type="EMBL" id="RIW35653.1"/>
    </source>
</evidence>
<dbReference type="GO" id="GO:0008168">
    <property type="term" value="F:methyltransferase activity"/>
    <property type="evidence" value="ECO:0007669"/>
    <property type="project" value="UniProtKB-KW"/>
</dbReference>
<keyword evidence="2" id="KW-1185">Reference proteome</keyword>
<dbReference type="PANTHER" id="PTHR35276">
    <property type="entry name" value="S-ADENOSYL-L-METHIONINE-DEPENDENT METHYLTRANSFERASES SUPERFAMILY PROTEIN"/>
    <property type="match status" value="1"/>
</dbReference>
<dbReference type="OrthoDB" id="9792989at2"/>
<dbReference type="InterPro" id="IPR029063">
    <property type="entry name" value="SAM-dependent_MTases_sf"/>
</dbReference>
<name>A0A3A1R192_9BACI</name>